<keyword evidence="13" id="KW-0479">Metal-binding</keyword>
<dbReference type="Proteomes" id="UP000440096">
    <property type="component" value="Unassembled WGS sequence"/>
</dbReference>
<evidence type="ECO:0000313" key="14">
    <source>
        <dbReference type="EMBL" id="MTD57046.1"/>
    </source>
</evidence>
<proteinExistence type="inferred from homology"/>
<comment type="function">
    <text evidence="8">Catalyzes the aldol cleavage of 4-hydroxy-4-methyl-2-oxoglutarate (HMG) into 2 molecules of pyruvate. Also contains a secondary oxaloacetate (OAA) decarboxylase activity due to the common pyruvate enolate transition state formed following C-C bond cleavage in the retro-aldol and decarboxylation reactions.</text>
</comment>
<evidence type="ECO:0000256" key="2">
    <source>
        <dbReference type="ARBA" id="ARBA00001968"/>
    </source>
</evidence>
<comment type="subunit">
    <text evidence="4">Homotrimer.</text>
</comment>
<dbReference type="InterPro" id="IPR005493">
    <property type="entry name" value="RraA/RraA-like"/>
</dbReference>
<evidence type="ECO:0000256" key="9">
    <source>
        <dbReference type="ARBA" id="ARBA00029596"/>
    </source>
</evidence>
<reference evidence="14 15" key="1">
    <citation type="submission" date="2019-11" db="EMBL/GenBank/DDBJ databases">
        <title>Draft genome of Amycolatopsis RM579.</title>
        <authorList>
            <person name="Duangmal K."/>
            <person name="Mingma R."/>
        </authorList>
    </citation>
    <scope>NUCLEOTIDE SEQUENCE [LARGE SCALE GENOMIC DNA]</scope>
    <source>
        <strain evidence="14 15">RM579</strain>
    </source>
</reference>
<dbReference type="CDD" id="cd16841">
    <property type="entry name" value="RraA_family"/>
    <property type="match status" value="1"/>
</dbReference>
<evidence type="ECO:0000256" key="3">
    <source>
        <dbReference type="ARBA" id="ARBA00008621"/>
    </source>
</evidence>
<dbReference type="Pfam" id="PF03737">
    <property type="entry name" value="RraA-like"/>
    <property type="match status" value="1"/>
</dbReference>
<comment type="catalytic activity">
    <reaction evidence="1">
        <text>4-hydroxy-4-methyl-2-oxoglutarate = 2 pyruvate</text>
        <dbReference type="Rhea" id="RHEA:22748"/>
        <dbReference type="ChEBI" id="CHEBI:15361"/>
        <dbReference type="ChEBI" id="CHEBI:58276"/>
        <dbReference type="EC" id="4.1.3.17"/>
    </reaction>
</comment>
<feature type="binding site" evidence="13">
    <location>
        <position position="123"/>
    </location>
    <ligand>
        <name>substrate</name>
    </ligand>
</feature>
<evidence type="ECO:0000256" key="13">
    <source>
        <dbReference type="PIRSR" id="PIRSR605493-1"/>
    </source>
</evidence>
<evidence type="ECO:0000256" key="5">
    <source>
        <dbReference type="ARBA" id="ARBA00012213"/>
    </source>
</evidence>
<evidence type="ECO:0000313" key="15">
    <source>
        <dbReference type="Proteomes" id="UP000440096"/>
    </source>
</evidence>
<dbReference type="EMBL" id="WMBA01000042">
    <property type="protein sequence ID" value="MTD57046.1"/>
    <property type="molecule type" value="Genomic_DNA"/>
</dbReference>
<comment type="similarity">
    <text evidence="3">Belongs to the class II aldolase/RraA-like family.</text>
</comment>
<name>A0A6N7Z8S9_9PSEU</name>
<comment type="cofactor">
    <cofactor evidence="2">
        <name>a divalent metal cation</name>
        <dbReference type="ChEBI" id="CHEBI:60240"/>
    </cofactor>
</comment>
<evidence type="ECO:0000256" key="1">
    <source>
        <dbReference type="ARBA" id="ARBA00001342"/>
    </source>
</evidence>
<dbReference type="SUPFAM" id="SSF89562">
    <property type="entry name" value="RraA-like"/>
    <property type="match status" value="1"/>
</dbReference>
<comment type="caution">
    <text evidence="14">The sequence shown here is derived from an EMBL/GenBank/DDBJ whole genome shotgun (WGS) entry which is preliminary data.</text>
</comment>
<dbReference type="PANTHER" id="PTHR33254:SF4">
    <property type="entry name" value="4-HYDROXY-4-METHYL-2-OXOGLUTARATE ALDOLASE 3-RELATED"/>
    <property type="match status" value="1"/>
</dbReference>
<protein>
    <recommendedName>
        <fullName evidence="7">Putative 4-hydroxy-4-methyl-2-oxoglutarate aldolase</fullName>
        <ecNumber evidence="6">4.1.1.112</ecNumber>
        <ecNumber evidence="5">4.1.3.17</ecNumber>
    </recommendedName>
    <alternativeName>
        <fullName evidence="11">Oxaloacetate decarboxylase</fullName>
    </alternativeName>
    <alternativeName>
        <fullName evidence="9">Regulator of ribonuclease activity homolog</fullName>
    </alternativeName>
    <alternativeName>
        <fullName evidence="10">RraA-like protein</fullName>
    </alternativeName>
</protein>
<keyword evidence="13" id="KW-0460">Magnesium</keyword>
<dbReference type="OrthoDB" id="943692at2"/>
<comment type="catalytic activity">
    <reaction evidence="12">
        <text>oxaloacetate + H(+) = pyruvate + CO2</text>
        <dbReference type="Rhea" id="RHEA:15641"/>
        <dbReference type="ChEBI" id="CHEBI:15361"/>
        <dbReference type="ChEBI" id="CHEBI:15378"/>
        <dbReference type="ChEBI" id="CHEBI:16452"/>
        <dbReference type="ChEBI" id="CHEBI:16526"/>
        <dbReference type="EC" id="4.1.1.112"/>
    </reaction>
</comment>
<evidence type="ECO:0000256" key="10">
    <source>
        <dbReference type="ARBA" id="ARBA00030169"/>
    </source>
</evidence>
<evidence type="ECO:0000256" key="7">
    <source>
        <dbReference type="ARBA" id="ARBA00016549"/>
    </source>
</evidence>
<dbReference type="AlphaFoldDB" id="A0A6N7Z8S9"/>
<dbReference type="PANTHER" id="PTHR33254">
    <property type="entry name" value="4-HYDROXY-4-METHYL-2-OXOGLUTARATE ALDOLASE 3-RELATED"/>
    <property type="match status" value="1"/>
</dbReference>
<evidence type="ECO:0000256" key="12">
    <source>
        <dbReference type="ARBA" id="ARBA00047973"/>
    </source>
</evidence>
<dbReference type="Gene3D" id="3.50.30.40">
    <property type="entry name" value="Ribonuclease E inhibitor RraA/RraA-like"/>
    <property type="match status" value="1"/>
</dbReference>
<organism evidence="14 15">
    <name type="scientific">Amycolatopsis pithecellobii</name>
    <dbReference type="NCBI Taxonomy" id="664692"/>
    <lineage>
        <taxon>Bacteria</taxon>
        <taxon>Bacillati</taxon>
        <taxon>Actinomycetota</taxon>
        <taxon>Actinomycetes</taxon>
        <taxon>Pseudonocardiales</taxon>
        <taxon>Pseudonocardiaceae</taxon>
        <taxon>Amycolatopsis</taxon>
    </lineage>
</organism>
<accession>A0A6N7Z8S9</accession>
<dbReference type="EC" id="4.1.1.112" evidence="6"/>
<keyword evidence="15" id="KW-1185">Reference proteome</keyword>
<sequence>MPSGPLETAAPGSLPDRLLCLDTCALSDAMDSFGISGAITGVLPVGPARRIAGQARTVALEADRGVPSTRHLGTAAIEDSAAGDVIVVAHRSRDDAAGWGGLLAKAALAKGVSAVVVDGVCRDVDDYFEHDLPVWARGATPVSARGRVVEASTGEPVRLGGITVSPGDWIVADRSGVVAIPAGDVERVTAKAEALARREALMTADIRAGRPVTEVLGHDYETMLRS</sequence>
<feature type="binding site" evidence="13">
    <location>
        <position position="122"/>
    </location>
    <ligand>
        <name>substrate</name>
    </ligand>
</feature>
<evidence type="ECO:0000256" key="8">
    <source>
        <dbReference type="ARBA" id="ARBA00025046"/>
    </source>
</evidence>
<dbReference type="GO" id="GO:0008948">
    <property type="term" value="F:oxaloacetate decarboxylase activity"/>
    <property type="evidence" value="ECO:0007669"/>
    <property type="project" value="UniProtKB-EC"/>
</dbReference>
<dbReference type="InterPro" id="IPR036704">
    <property type="entry name" value="RraA/RraA-like_sf"/>
</dbReference>
<comment type="cofactor">
    <cofactor evidence="13">
        <name>Mg(2+)</name>
        <dbReference type="ChEBI" id="CHEBI:18420"/>
    </cofactor>
</comment>
<gene>
    <name evidence="14" type="ORF">GKO32_24165</name>
</gene>
<feature type="binding site" evidence="13">
    <location>
        <begin position="100"/>
        <end position="103"/>
    </location>
    <ligand>
        <name>substrate</name>
    </ligand>
</feature>
<dbReference type="GO" id="GO:0046872">
    <property type="term" value="F:metal ion binding"/>
    <property type="evidence" value="ECO:0007669"/>
    <property type="project" value="UniProtKB-KW"/>
</dbReference>
<dbReference type="RefSeq" id="WP_154759184.1">
    <property type="nucleotide sequence ID" value="NZ_WMBA01000042.1"/>
</dbReference>
<evidence type="ECO:0000256" key="4">
    <source>
        <dbReference type="ARBA" id="ARBA00011233"/>
    </source>
</evidence>
<evidence type="ECO:0000256" key="6">
    <source>
        <dbReference type="ARBA" id="ARBA00012947"/>
    </source>
</evidence>
<evidence type="ECO:0000256" key="11">
    <source>
        <dbReference type="ARBA" id="ARBA00032305"/>
    </source>
</evidence>
<dbReference type="GO" id="GO:0047443">
    <property type="term" value="F:4-hydroxy-4-methyl-2-oxoglutarate aldolase activity"/>
    <property type="evidence" value="ECO:0007669"/>
    <property type="project" value="UniProtKB-EC"/>
</dbReference>
<dbReference type="EC" id="4.1.3.17" evidence="5"/>